<dbReference type="Gene3D" id="3.30.60.30">
    <property type="match status" value="1"/>
</dbReference>
<name>A0A8J9YYE2_BRALA</name>
<dbReference type="OrthoDB" id="88853at2759"/>
<dbReference type="CDD" id="cd00104">
    <property type="entry name" value="KAZAL_FS"/>
    <property type="match status" value="1"/>
</dbReference>
<feature type="signal peptide" evidence="1">
    <location>
        <begin position="1"/>
        <end position="24"/>
    </location>
</feature>
<sequence>MKTAVVALFVCLVVAVSFTPSVEGRRLPEGRRVKLRDCPRFCPAVHSPVCGSNGQVYSNLCFLNIAKCRTDE</sequence>
<keyword evidence="1" id="KW-0732">Signal</keyword>
<dbReference type="Proteomes" id="UP000838412">
    <property type="component" value="Chromosome 13"/>
</dbReference>
<proteinExistence type="predicted"/>
<gene>
    <name evidence="3" type="primary">Hypp7163</name>
    <name evidence="3" type="ORF">BLAG_LOCUS6702</name>
</gene>
<evidence type="ECO:0000259" key="2">
    <source>
        <dbReference type="PROSITE" id="PS51465"/>
    </source>
</evidence>
<evidence type="ECO:0000313" key="3">
    <source>
        <dbReference type="EMBL" id="CAH1243913.1"/>
    </source>
</evidence>
<feature type="chain" id="PRO_5035455274" evidence="1">
    <location>
        <begin position="25"/>
        <end position="72"/>
    </location>
</feature>
<dbReference type="Pfam" id="PF07648">
    <property type="entry name" value="Kazal_2"/>
    <property type="match status" value="1"/>
</dbReference>
<evidence type="ECO:0000256" key="1">
    <source>
        <dbReference type="SAM" id="SignalP"/>
    </source>
</evidence>
<dbReference type="PROSITE" id="PS51465">
    <property type="entry name" value="KAZAL_2"/>
    <property type="match status" value="1"/>
</dbReference>
<dbReference type="AlphaFoldDB" id="A0A8J9YYE2"/>
<dbReference type="SMART" id="SM00280">
    <property type="entry name" value="KAZAL"/>
    <property type="match status" value="1"/>
</dbReference>
<dbReference type="SUPFAM" id="SSF100895">
    <property type="entry name" value="Kazal-type serine protease inhibitors"/>
    <property type="match status" value="1"/>
</dbReference>
<dbReference type="InterPro" id="IPR036058">
    <property type="entry name" value="Kazal_dom_sf"/>
</dbReference>
<dbReference type="InterPro" id="IPR002350">
    <property type="entry name" value="Kazal_dom"/>
</dbReference>
<reference evidence="3" key="1">
    <citation type="submission" date="2022-01" db="EMBL/GenBank/DDBJ databases">
        <authorList>
            <person name="Braso-Vives M."/>
        </authorList>
    </citation>
    <scope>NUCLEOTIDE SEQUENCE</scope>
</reference>
<keyword evidence="4" id="KW-1185">Reference proteome</keyword>
<organism evidence="3 4">
    <name type="scientific">Branchiostoma lanceolatum</name>
    <name type="common">Common lancelet</name>
    <name type="synonym">Amphioxus lanceolatum</name>
    <dbReference type="NCBI Taxonomy" id="7740"/>
    <lineage>
        <taxon>Eukaryota</taxon>
        <taxon>Metazoa</taxon>
        <taxon>Chordata</taxon>
        <taxon>Cephalochordata</taxon>
        <taxon>Leptocardii</taxon>
        <taxon>Amphioxiformes</taxon>
        <taxon>Branchiostomatidae</taxon>
        <taxon>Branchiostoma</taxon>
    </lineage>
</organism>
<feature type="domain" description="Kazal-like" evidence="2">
    <location>
        <begin position="32"/>
        <end position="72"/>
    </location>
</feature>
<accession>A0A8J9YYE2</accession>
<evidence type="ECO:0000313" key="4">
    <source>
        <dbReference type="Proteomes" id="UP000838412"/>
    </source>
</evidence>
<protein>
    <submittedName>
        <fullName evidence="3">Hypp7163 protein</fullName>
    </submittedName>
</protein>
<dbReference type="EMBL" id="OV696698">
    <property type="protein sequence ID" value="CAH1243913.1"/>
    <property type="molecule type" value="Genomic_DNA"/>
</dbReference>